<accession>A0A395LZT4</accession>
<proteinExistence type="inferred from homology"/>
<dbReference type="Pfam" id="PF00582">
    <property type="entry name" value="Usp"/>
    <property type="match status" value="1"/>
</dbReference>
<protein>
    <recommendedName>
        <fullName evidence="2">Universal stress protein</fullName>
    </recommendedName>
</protein>
<dbReference type="InterPro" id="IPR006015">
    <property type="entry name" value="Universal_stress_UspA"/>
</dbReference>
<evidence type="ECO:0000259" key="3">
    <source>
        <dbReference type="Pfam" id="PF00582"/>
    </source>
</evidence>
<dbReference type="Proteomes" id="UP000266389">
    <property type="component" value="Unassembled WGS sequence"/>
</dbReference>
<evidence type="ECO:0000256" key="2">
    <source>
        <dbReference type="PIRNR" id="PIRNR006276"/>
    </source>
</evidence>
<evidence type="ECO:0000256" key="1">
    <source>
        <dbReference type="ARBA" id="ARBA00008791"/>
    </source>
</evidence>
<comment type="caution">
    <text evidence="4">The sequence shown here is derived from an EMBL/GenBank/DDBJ whole genome shotgun (WGS) entry which is preliminary data.</text>
</comment>
<dbReference type="PRINTS" id="PR01438">
    <property type="entry name" value="UNVRSLSTRESS"/>
</dbReference>
<evidence type="ECO:0000313" key="4">
    <source>
        <dbReference type="EMBL" id="RFM24027.1"/>
    </source>
</evidence>
<feature type="domain" description="UspA" evidence="3">
    <location>
        <begin position="4"/>
        <end position="140"/>
    </location>
</feature>
<sequence length="148" mass="16360">MITIKKILCPIDFSEVSHNAIRYAKEFACAMGAELILLHVVEPITMTAETVPYVSEAELERNAKDELAVLAQKECPQTLTVKQLVKVGVAPDTIIKVAEQENVDFLVMGSHGRTGLTRLLLGSVTEAVMRRAKLPILVVKEKEKEFIS</sequence>
<dbReference type="CDD" id="cd00293">
    <property type="entry name" value="USP-like"/>
    <property type="match status" value="1"/>
</dbReference>
<dbReference type="AlphaFoldDB" id="A0A395LZT4"/>
<dbReference type="SUPFAM" id="SSF52402">
    <property type="entry name" value="Adenine nucleotide alpha hydrolases-like"/>
    <property type="match status" value="1"/>
</dbReference>
<dbReference type="PANTHER" id="PTHR46268:SF6">
    <property type="entry name" value="UNIVERSAL STRESS PROTEIN UP12"/>
    <property type="match status" value="1"/>
</dbReference>
<name>A0A395LZT4_9BACT</name>
<keyword evidence="2" id="KW-0963">Cytoplasm</keyword>
<comment type="similarity">
    <text evidence="1 2">Belongs to the universal stress protein A family.</text>
</comment>
<organism evidence="4 5">
    <name type="scientific">Candidatus Thermochlorobacter aerophilus</name>
    <dbReference type="NCBI Taxonomy" id="1868324"/>
    <lineage>
        <taxon>Bacteria</taxon>
        <taxon>Pseudomonadati</taxon>
        <taxon>Chlorobiota</taxon>
        <taxon>Chlorobiia</taxon>
        <taxon>Chlorobiales</taxon>
        <taxon>Candidatus Thermochlorobacteriaceae</taxon>
        <taxon>Candidatus Thermochlorobacter</taxon>
    </lineage>
</organism>
<dbReference type="PIRSF" id="PIRSF006276">
    <property type="entry name" value="UspA"/>
    <property type="match status" value="1"/>
</dbReference>
<dbReference type="PANTHER" id="PTHR46268">
    <property type="entry name" value="STRESS RESPONSE PROTEIN NHAX"/>
    <property type="match status" value="1"/>
</dbReference>
<dbReference type="EMBL" id="PHFL01000049">
    <property type="protein sequence ID" value="RFM24027.1"/>
    <property type="molecule type" value="Genomic_DNA"/>
</dbReference>
<evidence type="ECO:0000313" key="5">
    <source>
        <dbReference type="Proteomes" id="UP000266389"/>
    </source>
</evidence>
<dbReference type="GO" id="GO:0005737">
    <property type="term" value="C:cytoplasm"/>
    <property type="evidence" value="ECO:0007669"/>
    <property type="project" value="UniProtKB-SubCell"/>
</dbReference>
<dbReference type="Gene3D" id="3.40.50.620">
    <property type="entry name" value="HUPs"/>
    <property type="match status" value="1"/>
</dbReference>
<comment type="subcellular location">
    <subcellularLocation>
        <location evidence="2">Cytoplasm</location>
    </subcellularLocation>
</comment>
<gene>
    <name evidence="4" type="ORF">D0433_07975</name>
</gene>
<dbReference type="InterPro" id="IPR006016">
    <property type="entry name" value="UspA"/>
</dbReference>
<dbReference type="InterPro" id="IPR014729">
    <property type="entry name" value="Rossmann-like_a/b/a_fold"/>
</dbReference>
<reference evidence="4 5" key="1">
    <citation type="journal article" date="2011" name="ISME J.">
        <title>Community ecology of hot spring cyanobacterial mats: predominant populations and their functional potential.</title>
        <authorList>
            <person name="Klatt C.G."/>
            <person name="Wood J.M."/>
            <person name="Rusch D.B."/>
            <person name="Bateson M.M."/>
            <person name="Hamamura N."/>
            <person name="Heidelberg J.F."/>
            <person name="Grossman A.R."/>
            <person name="Bhaya D."/>
            <person name="Cohan F.M."/>
            <person name="Kuhl M."/>
            <person name="Bryant D.A."/>
            <person name="Ward D.M."/>
        </authorList>
    </citation>
    <scope>NUCLEOTIDE SEQUENCE [LARGE SCALE GENOMIC DNA]</scope>
    <source>
        <strain evidence="4">OS</strain>
    </source>
</reference>